<protein>
    <submittedName>
        <fullName evidence="1">Uncharacterized protein</fullName>
    </submittedName>
</protein>
<accession>A0ABD1PEF6</accession>
<evidence type="ECO:0000313" key="2">
    <source>
        <dbReference type="Proteomes" id="UP001604336"/>
    </source>
</evidence>
<reference evidence="2" key="1">
    <citation type="submission" date="2024-07" db="EMBL/GenBank/DDBJ databases">
        <title>Two chromosome-level genome assemblies of Korean endemic species Abeliophyllum distichum and Forsythia ovata (Oleaceae).</title>
        <authorList>
            <person name="Jang H."/>
        </authorList>
    </citation>
    <scope>NUCLEOTIDE SEQUENCE [LARGE SCALE GENOMIC DNA]</scope>
</reference>
<proteinExistence type="predicted"/>
<sequence>MHLTSLQLNNRVFDLLKLEVNIVRPTDAEKEEAYTDGFFVNYKSQGQDTDDDDDFEPPVIHQLKLLIVAQELSFGNGSFSKLEQEKTVETICASLFKTCGIDVNDEVELKDED</sequence>
<dbReference type="AlphaFoldDB" id="A0ABD1PEF6"/>
<organism evidence="1 2">
    <name type="scientific">Abeliophyllum distichum</name>
    <dbReference type="NCBI Taxonomy" id="126358"/>
    <lineage>
        <taxon>Eukaryota</taxon>
        <taxon>Viridiplantae</taxon>
        <taxon>Streptophyta</taxon>
        <taxon>Embryophyta</taxon>
        <taxon>Tracheophyta</taxon>
        <taxon>Spermatophyta</taxon>
        <taxon>Magnoliopsida</taxon>
        <taxon>eudicotyledons</taxon>
        <taxon>Gunneridae</taxon>
        <taxon>Pentapetalae</taxon>
        <taxon>asterids</taxon>
        <taxon>lamiids</taxon>
        <taxon>Lamiales</taxon>
        <taxon>Oleaceae</taxon>
        <taxon>Forsythieae</taxon>
        <taxon>Abeliophyllum</taxon>
    </lineage>
</organism>
<name>A0ABD1PEF6_9LAMI</name>
<keyword evidence="2" id="KW-1185">Reference proteome</keyword>
<evidence type="ECO:0000313" key="1">
    <source>
        <dbReference type="EMBL" id="KAL2462268.1"/>
    </source>
</evidence>
<dbReference type="Proteomes" id="UP001604336">
    <property type="component" value="Unassembled WGS sequence"/>
</dbReference>
<dbReference type="EMBL" id="JBFOLK010000014">
    <property type="protein sequence ID" value="KAL2462268.1"/>
    <property type="molecule type" value="Genomic_DNA"/>
</dbReference>
<gene>
    <name evidence="1" type="ORF">Adt_45688</name>
</gene>
<comment type="caution">
    <text evidence="1">The sequence shown here is derived from an EMBL/GenBank/DDBJ whole genome shotgun (WGS) entry which is preliminary data.</text>
</comment>